<dbReference type="EMBL" id="CH408030">
    <property type="protein sequence ID" value="EAQ91691.1"/>
    <property type="molecule type" value="Genomic_DNA"/>
</dbReference>
<feature type="compositionally biased region" description="Low complexity" evidence="10">
    <location>
        <begin position="127"/>
        <end position="137"/>
    </location>
</feature>
<feature type="transmembrane region" description="Helical" evidence="11">
    <location>
        <begin position="464"/>
        <end position="484"/>
    </location>
</feature>
<evidence type="ECO:0000256" key="9">
    <source>
        <dbReference type="ARBA" id="ARBA00023242"/>
    </source>
</evidence>
<proteinExistence type="inferred from homology"/>
<keyword evidence="9" id="KW-0539">Nucleus</keyword>
<gene>
    <name evidence="13" type="ORF">CHGG_03626</name>
</gene>
<comment type="similarity">
    <text evidence="3">Belongs to the Mediator complex subunit 22 family.</text>
</comment>
<dbReference type="AlphaFoldDB" id="Q2H828"/>
<name>Q2H828_CHAGB</name>
<feature type="region of interest" description="Disordered" evidence="10">
    <location>
        <begin position="1"/>
        <end position="71"/>
    </location>
</feature>
<feature type="transmembrane region" description="Helical" evidence="11">
    <location>
        <begin position="226"/>
        <end position="246"/>
    </location>
</feature>
<dbReference type="GO" id="GO:0016592">
    <property type="term" value="C:mediator complex"/>
    <property type="evidence" value="ECO:0007669"/>
    <property type="project" value="InterPro"/>
</dbReference>
<dbReference type="Pfam" id="PF06179">
    <property type="entry name" value="Med22"/>
    <property type="match status" value="1"/>
</dbReference>
<dbReference type="FunFam" id="1.20.1250.20:FF:000011">
    <property type="entry name" value="MFS multidrug transporter, putative"/>
    <property type="match status" value="1"/>
</dbReference>
<dbReference type="RefSeq" id="XP_001230142.1">
    <property type="nucleotide sequence ID" value="XM_001230141.1"/>
</dbReference>
<dbReference type="Proteomes" id="UP000001056">
    <property type="component" value="Unassembled WGS sequence"/>
</dbReference>
<dbReference type="InterPro" id="IPR036259">
    <property type="entry name" value="MFS_trans_sf"/>
</dbReference>
<dbReference type="SUPFAM" id="SSF103473">
    <property type="entry name" value="MFS general substrate transporter"/>
    <property type="match status" value="1"/>
</dbReference>
<feature type="compositionally biased region" description="Basic and acidic residues" evidence="10">
    <location>
        <begin position="41"/>
        <end position="56"/>
    </location>
</feature>
<feature type="transmembrane region" description="Helical" evidence="11">
    <location>
        <begin position="346"/>
        <end position="366"/>
    </location>
</feature>
<dbReference type="InParanoid" id="Q2H828"/>
<evidence type="ECO:0000256" key="4">
    <source>
        <dbReference type="ARBA" id="ARBA00022692"/>
    </source>
</evidence>
<dbReference type="InterPro" id="IPR009332">
    <property type="entry name" value="Med22"/>
</dbReference>
<evidence type="ECO:0000256" key="11">
    <source>
        <dbReference type="SAM" id="Phobius"/>
    </source>
</evidence>
<dbReference type="GeneID" id="4389261"/>
<dbReference type="OrthoDB" id="5296287at2759"/>
<dbReference type="PROSITE" id="PS50850">
    <property type="entry name" value="MFS"/>
    <property type="match status" value="1"/>
</dbReference>
<dbReference type="InterPro" id="IPR020846">
    <property type="entry name" value="MFS_dom"/>
</dbReference>
<keyword evidence="7 11" id="KW-0472">Membrane</keyword>
<feature type="transmembrane region" description="Helical" evidence="11">
    <location>
        <begin position="530"/>
        <end position="554"/>
    </location>
</feature>
<evidence type="ECO:0000313" key="13">
    <source>
        <dbReference type="EMBL" id="EAQ91691.1"/>
    </source>
</evidence>
<dbReference type="GO" id="GO:0022857">
    <property type="term" value="F:transmembrane transporter activity"/>
    <property type="evidence" value="ECO:0007669"/>
    <property type="project" value="InterPro"/>
</dbReference>
<dbReference type="GO" id="GO:0016020">
    <property type="term" value="C:membrane"/>
    <property type="evidence" value="ECO:0007669"/>
    <property type="project" value="UniProtKB-SubCell"/>
</dbReference>
<feature type="compositionally biased region" description="Pro residues" evidence="10">
    <location>
        <begin position="1166"/>
        <end position="1175"/>
    </location>
</feature>
<evidence type="ECO:0000256" key="1">
    <source>
        <dbReference type="ARBA" id="ARBA00004123"/>
    </source>
</evidence>
<comment type="subcellular location">
    <subcellularLocation>
        <location evidence="2">Membrane</location>
        <topology evidence="2">Multi-pass membrane protein</topology>
    </subcellularLocation>
    <subcellularLocation>
        <location evidence="1">Nucleus</location>
    </subcellularLocation>
</comment>
<accession>Q2H828</accession>
<feature type="transmembrane region" description="Helical" evidence="11">
    <location>
        <begin position="505"/>
        <end position="524"/>
    </location>
</feature>
<dbReference type="eggNOG" id="KOG0255">
    <property type="taxonomic scope" value="Eukaryota"/>
</dbReference>
<dbReference type="PANTHER" id="PTHR23502">
    <property type="entry name" value="MAJOR FACILITATOR SUPERFAMILY"/>
    <property type="match status" value="1"/>
</dbReference>
<feature type="compositionally biased region" description="Basic and acidic residues" evidence="10">
    <location>
        <begin position="1"/>
        <end position="28"/>
    </location>
</feature>
<dbReference type="PANTHER" id="PTHR23502:SF33">
    <property type="entry name" value="MAJOR FACILITATOR SUPERFAMILY (MFS) PROFILE DOMAIN-CONTAINING PROTEIN-RELATED"/>
    <property type="match status" value="1"/>
</dbReference>
<feature type="transmembrane region" description="Helical" evidence="11">
    <location>
        <begin position="283"/>
        <end position="305"/>
    </location>
</feature>
<feature type="region of interest" description="Disordered" evidence="10">
    <location>
        <begin position="103"/>
        <end position="137"/>
    </location>
</feature>
<feature type="compositionally biased region" description="Polar residues" evidence="10">
    <location>
        <begin position="1182"/>
        <end position="1198"/>
    </location>
</feature>
<sequence>MAENGKRQSREGDDSNMEKAEEKREKSVSDSSSTAGSVHVAKVEKESALADSDHDQSTSAHPDGGFSSSDFDTEEAKVAVPGHDLDVELAQVSSPFTATMTPWSLSSIPETDHSPDPQHHGTAAELSRSNTRNSTRSRISRIISRKRTVERERIPHAPIPLSNLDEGVVGWESQDDPAMPLNFPSRKKWLIVGLLSGITLLTPFASSILAPGISNLSKEFGNTNQVIGAMTVSVYLLGYVIGPLFLAPLSELYGRRPVLAVANVFFCLWLIGCALAPSIESLIVFRFFSGIGGSGCLTLGAGVIADVFRTDQRGSAIGMYTLGPLIGPTVGPVLGSWLSQTIGWRWDFWIVFIISVIVVGLFELFTTETNPRILIKHKVARLQKELNRTDLRSCYDTPGAEKQTPTQTLINGLIRPTKMLFLSPTVFFISLYLAFAYGTLYLLFTTIPTVFQQTYGWSVGITGLVYICLGVGNVSGWAVITATSDRGVVKRTRANGGVFEPEMRLPLSIYFSFLLPVTFFWYGWSTYYRTHWIVPVLGLFPFSFGVIGIFLPLMTYLVDSFPVYAASAMAANTVFRSLVDNLHPNRCMPVFVQLCCLTSGLLTPRCAAWFCKSGMGRTHLQAPRQAGQKPSLPSKYRVMNKTSPSTGTSQSSMQISPIWRSLPDDLAEQVFALHVNTHFFTDPAYTWTQLRQLSAHQKRVIELRFRAYWLPKLSISLYASASHRFDYGMDEAAQQTTTTTTATTATTASLGDDGSVVFSMQRQVHSPLVGISQDLGLGRYTRTYLRKAWVMYNRVEYRNVTVRLGEGVLSGGCRGGYILNDTHLPGVELLEGGGIRFDWKGAVDELLREEMYMRREGEKMFDAACEEWLANNPQHLPGTDKEKRGSPPLNIQATSKWLHGQEPDYVPLDAVRRWLFVACPREQPPDIFEVAEVEESVVPMMQIFQTWVRQQPCAAENDLEKASRDDDMVPTHTIIDLYRKEFAWRAWIRYSKRDEHDDRRLDEDTDDEFMDCGQNWTGPQALLLGDEKVRHDVNIRESPKQRKNILIAEIKTSFRDLVNHTAAPVDSTAWTGQTAYNSLAMGAKMSSIIKSTEDLLSLTRKVRELWLIGALKPPGAQDAAAEQAMQQDAEQVFAMLNALRDRQRQAMLQQAPGGGFTYEQGAVDGPAPPHQPSQPQPQSQPENGVSQGPAQALPNISNGQAQQQQPAGALPRPSVQQL</sequence>
<feature type="transmembrane region" description="Helical" evidence="11">
    <location>
        <begin position="189"/>
        <end position="214"/>
    </location>
</feature>
<dbReference type="CDD" id="cd17323">
    <property type="entry name" value="MFS_Tpo1_MDR_like"/>
    <property type="match status" value="1"/>
</dbReference>
<keyword evidence="5 11" id="KW-1133">Transmembrane helix</keyword>
<evidence type="ECO:0000256" key="3">
    <source>
        <dbReference type="ARBA" id="ARBA00005942"/>
    </source>
</evidence>
<dbReference type="InterPro" id="IPR005829">
    <property type="entry name" value="Sugar_transporter_CS"/>
</dbReference>
<evidence type="ECO:0000256" key="5">
    <source>
        <dbReference type="ARBA" id="ARBA00022989"/>
    </source>
</evidence>
<dbReference type="VEuPathDB" id="FungiDB:CHGG_03626"/>
<dbReference type="HOGENOM" id="CLU_268955_0_0_1"/>
<evidence type="ECO:0000256" key="6">
    <source>
        <dbReference type="ARBA" id="ARBA00023015"/>
    </source>
</evidence>
<dbReference type="Gene3D" id="1.20.1250.20">
    <property type="entry name" value="MFS general substrate transporter like domains"/>
    <property type="match status" value="1"/>
</dbReference>
<evidence type="ECO:0000256" key="10">
    <source>
        <dbReference type="SAM" id="MobiDB-lite"/>
    </source>
</evidence>
<dbReference type="GO" id="GO:0042908">
    <property type="term" value="P:xenobiotic transport"/>
    <property type="evidence" value="ECO:0007669"/>
    <property type="project" value="UniProtKB-ARBA"/>
</dbReference>
<organism evidence="13 14">
    <name type="scientific">Chaetomium globosum (strain ATCC 6205 / CBS 148.51 / DSM 1962 / NBRC 6347 / NRRL 1970)</name>
    <name type="common">Soil fungus</name>
    <dbReference type="NCBI Taxonomy" id="306901"/>
    <lineage>
        <taxon>Eukaryota</taxon>
        <taxon>Fungi</taxon>
        <taxon>Dikarya</taxon>
        <taxon>Ascomycota</taxon>
        <taxon>Pezizomycotina</taxon>
        <taxon>Sordariomycetes</taxon>
        <taxon>Sordariomycetidae</taxon>
        <taxon>Sordariales</taxon>
        <taxon>Chaetomiaceae</taxon>
        <taxon>Chaetomium</taxon>
    </lineage>
</organism>
<feature type="transmembrane region" description="Helical" evidence="11">
    <location>
        <begin position="420"/>
        <end position="444"/>
    </location>
</feature>
<feature type="transmembrane region" description="Helical" evidence="11">
    <location>
        <begin position="258"/>
        <end position="277"/>
    </location>
</feature>
<protein>
    <recommendedName>
        <fullName evidence="12">Major facilitator superfamily (MFS) profile domain-containing protein</fullName>
    </recommendedName>
</protein>
<keyword evidence="14" id="KW-1185">Reference proteome</keyword>
<reference evidence="14" key="1">
    <citation type="journal article" date="2015" name="Genome Announc.">
        <title>Draft genome sequence of the cellulolytic fungus Chaetomium globosum.</title>
        <authorList>
            <person name="Cuomo C.A."/>
            <person name="Untereiner W.A."/>
            <person name="Ma L.-J."/>
            <person name="Grabherr M."/>
            <person name="Birren B.W."/>
        </authorList>
    </citation>
    <scope>NUCLEOTIDE SEQUENCE [LARGE SCALE GENOMIC DNA]</scope>
    <source>
        <strain evidence="14">ATCC 6205 / CBS 148.51 / DSM 1962 / NBRC 6347 / NRRL 1970</strain>
    </source>
</reference>
<dbReference type="InterPro" id="IPR011701">
    <property type="entry name" value="MFS"/>
</dbReference>
<evidence type="ECO:0000313" key="14">
    <source>
        <dbReference type="Proteomes" id="UP000001056"/>
    </source>
</evidence>
<feature type="region of interest" description="Disordered" evidence="10">
    <location>
        <begin position="1153"/>
        <end position="1218"/>
    </location>
</feature>
<keyword evidence="4 11" id="KW-0812">Transmembrane</keyword>
<dbReference type="PROSITE" id="PS00216">
    <property type="entry name" value="SUGAR_TRANSPORT_1"/>
    <property type="match status" value="1"/>
</dbReference>
<dbReference type="GO" id="GO:0140115">
    <property type="term" value="P:export across plasma membrane"/>
    <property type="evidence" value="ECO:0007669"/>
    <property type="project" value="UniProtKB-ARBA"/>
</dbReference>
<dbReference type="GO" id="GO:0003712">
    <property type="term" value="F:transcription coregulator activity"/>
    <property type="evidence" value="ECO:0007669"/>
    <property type="project" value="InterPro"/>
</dbReference>
<feature type="compositionally biased region" description="Low complexity" evidence="10">
    <location>
        <begin position="1199"/>
        <end position="1209"/>
    </location>
</feature>
<evidence type="ECO:0000256" key="7">
    <source>
        <dbReference type="ARBA" id="ARBA00023136"/>
    </source>
</evidence>
<feature type="compositionally biased region" description="Low complexity" evidence="10">
    <location>
        <begin position="29"/>
        <end position="40"/>
    </location>
</feature>
<keyword evidence="6" id="KW-0805">Transcription regulation</keyword>
<evidence type="ECO:0000256" key="2">
    <source>
        <dbReference type="ARBA" id="ARBA00004141"/>
    </source>
</evidence>
<dbReference type="GO" id="GO:0006357">
    <property type="term" value="P:regulation of transcription by RNA polymerase II"/>
    <property type="evidence" value="ECO:0007669"/>
    <property type="project" value="InterPro"/>
</dbReference>
<evidence type="ECO:0000256" key="8">
    <source>
        <dbReference type="ARBA" id="ARBA00023163"/>
    </source>
</evidence>
<dbReference type="Pfam" id="PF07690">
    <property type="entry name" value="MFS_1"/>
    <property type="match status" value="1"/>
</dbReference>
<evidence type="ECO:0000259" key="12">
    <source>
        <dbReference type="PROSITE" id="PS50850"/>
    </source>
</evidence>
<feature type="compositionally biased region" description="Basic and acidic residues" evidence="10">
    <location>
        <begin position="110"/>
        <end position="119"/>
    </location>
</feature>
<feature type="domain" description="Major facilitator superfamily (MFS) profile" evidence="12">
    <location>
        <begin position="191"/>
        <end position="626"/>
    </location>
</feature>
<keyword evidence="8" id="KW-0804">Transcription</keyword>